<dbReference type="Proteomes" id="UP000054423">
    <property type="component" value="Unassembled WGS sequence"/>
</dbReference>
<dbReference type="VEuPathDB" id="FungiDB:PPTG_21669"/>
<gene>
    <name evidence="1" type="ORF">L917_18426</name>
</gene>
<sequence>MVGKAKRERETAEIPVVHDTLKKQCVQGIVDSVDAQPRPLTACQQMRELLKSGSLPKRKPVLTTLAGMWL</sequence>
<reference evidence="1" key="1">
    <citation type="submission" date="2013-11" db="EMBL/GenBank/DDBJ databases">
        <title>The Genome Sequence of Phytophthora parasitica CHvinca01.</title>
        <authorList>
            <consortium name="The Broad Institute Genomics Platform"/>
            <person name="Russ C."/>
            <person name="Tyler B."/>
            <person name="Panabieres F."/>
            <person name="Shan W."/>
            <person name="Tripathy S."/>
            <person name="Grunwald N."/>
            <person name="Machado M."/>
            <person name="Johnson C.S."/>
            <person name="Arredondo F."/>
            <person name="Hong C."/>
            <person name="Coffey M."/>
            <person name="Young S.K."/>
            <person name="Zeng Q."/>
            <person name="Gargeya S."/>
            <person name="Fitzgerald M."/>
            <person name="Abouelleil A."/>
            <person name="Alvarado L."/>
            <person name="Chapman S.B."/>
            <person name="Gainer-Dewar J."/>
            <person name="Goldberg J."/>
            <person name="Griggs A."/>
            <person name="Gujja S."/>
            <person name="Hansen M."/>
            <person name="Howarth C."/>
            <person name="Imamovic A."/>
            <person name="Ireland A."/>
            <person name="Larimer J."/>
            <person name="McCowan C."/>
            <person name="Murphy C."/>
            <person name="Pearson M."/>
            <person name="Poon T.W."/>
            <person name="Priest M."/>
            <person name="Roberts A."/>
            <person name="Saif S."/>
            <person name="Shea T."/>
            <person name="Sykes S."/>
            <person name="Wortman J."/>
            <person name="Nusbaum C."/>
            <person name="Birren B."/>
        </authorList>
    </citation>
    <scope>NUCLEOTIDE SEQUENCE [LARGE SCALE GENOMIC DNA]</scope>
    <source>
        <strain evidence="1">CHvinca01</strain>
    </source>
</reference>
<accession>W2K7M7</accession>
<proteinExistence type="predicted"/>
<name>W2K7M7_PHYNI</name>
<dbReference type="EMBL" id="KI682543">
    <property type="protein sequence ID" value="ETL81191.1"/>
    <property type="molecule type" value="Genomic_DNA"/>
</dbReference>
<evidence type="ECO:0000313" key="1">
    <source>
        <dbReference type="EMBL" id="ETL81191.1"/>
    </source>
</evidence>
<dbReference type="AlphaFoldDB" id="W2K7M7"/>
<organism evidence="1">
    <name type="scientific">Phytophthora nicotianae</name>
    <name type="common">Potato buckeye rot agent</name>
    <name type="synonym">Phytophthora parasitica</name>
    <dbReference type="NCBI Taxonomy" id="4792"/>
    <lineage>
        <taxon>Eukaryota</taxon>
        <taxon>Sar</taxon>
        <taxon>Stramenopiles</taxon>
        <taxon>Oomycota</taxon>
        <taxon>Peronosporomycetes</taxon>
        <taxon>Peronosporales</taxon>
        <taxon>Peronosporaceae</taxon>
        <taxon>Phytophthora</taxon>
    </lineage>
</organism>
<protein>
    <submittedName>
        <fullName evidence="1">Uncharacterized protein</fullName>
    </submittedName>
</protein>